<feature type="compositionally biased region" description="Basic and acidic residues" evidence="2">
    <location>
        <begin position="129"/>
        <end position="143"/>
    </location>
</feature>
<feature type="compositionally biased region" description="Low complexity" evidence="2">
    <location>
        <begin position="403"/>
        <end position="438"/>
    </location>
</feature>
<feature type="region of interest" description="Disordered" evidence="2">
    <location>
        <begin position="567"/>
        <end position="689"/>
    </location>
</feature>
<feature type="domain" description="Arf-GAP" evidence="3">
    <location>
        <begin position="12"/>
        <end position="133"/>
    </location>
</feature>
<dbReference type="InterPro" id="IPR044820">
    <property type="entry name" value="AGD14-like"/>
</dbReference>
<keyword evidence="5" id="KW-1185">Reference proteome</keyword>
<dbReference type="Pfam" id="PF01412">
    <property type="entry name" value="ArfGap"/>
    <property type="match status" value="1"/>
</dbReference>
<feature type="compositionally biased region" description="Low complexity" evidence="2">
    <location>
        <begin position="446"/>
        <end position="461"/>
    </location>
</feature>
<keyword evidence="1" id="KW-0863">Zinc-finger</keyword>
<dbReference type="GO" id="GO:0008270">
    <property type="term" value="F:zinc ion binding"/>
    <property type="evidence" value="ECO:0007669"/>
    <property type="project" value="UniProtKB-KW"/>
</dbReference>
<dbReference type="InterPro" id="IPR038508">
    <property type="entry name" value="ArfGAP_dom_sf"/>
</dbReference>
<dbReference type="AlphaFoldDB" id="A0A1Y1IKB0"/>
<dbReference type="SMART" id="SM00105">
    <property type="entry name" value="ArfGap"/>
    <property type="match status" value="1"/>
</dbReference>
<name>A0A1Y1IKB0_KLENI</name>
<feature type="region of interest" description="Disordered" evidence="2">
    <location>
        <begin position="374"/>
        <end position="555"/>
    </location>
</feature>
<dbReference type="SUPFAM" id="SSF57863">
    <property type="entry name" value="ArfGap/RecO-like zinc finger"/>
    <property type="match status" value="1"/>
</dbReference>
<feature type="compositionally biased region" description="Pro residues" evidence="2">
    <location>
        <begin position="592"/>
        <end position="606"/>
    </location>
</feature>
<dbReference type="PROSITE" id="PS50115">
    <property type="entry name" value="ARFGAP"/>
    <property type="match status" value="1"/>
</dbReference>
<evidence type="ECO:0000313" key="4">
    <source>
        <dbReference type="EMBL" id="GAQ90562.1"/>
    </source>
</evidence>
<dbReference type="OMA" id="EDVYENR"/>
<dbReference type="InterPro" id="IPR037278">
    <property type="entry name" value="ARFGAP/RecO"/>
</dbReference>
<dbReference type="PANTHER" id="PTHR46085">
    <property type="entry name" value="ARFGAP/RECO-RELATED"/>
    <property type="match status" value="1"/>
</dbReference>
<keyword evidence="1" id="KW-0862">Zinc</keyword>
<gene>
    <name evidence="4" type="ORF">KFL_006560070</name>
</gene>
<feature type="compositionally biased region" description="Low complexity" evidence="2">
    <location>
        <begin position="489"/>
        <end position="505"/>
    </location>
</feature>
<dbReference type="EMBL" id="DF237605">
    <property type="protein sequence ID" value="GAQ90562.1"/>
    <property type="molecule type" value="Genomic_DNA"/>
</dbReference>
<dbReference type="InterPro" id="IPR001164">
    <property type="entry name" value="ArfGAP_dom"/>
</dbReference>
<proteinExistence type="predicted"/>
<evidence type="ECO:0000313" key="5">
    <source>
        <dbReference type="Proteomes" id="UP000054558"/>
    </source>
</evidence>
<feature type="compositionally biased region" description="Basic and acidic residues" evidence="2">
    <location>
        <begin position="155"/>
        <end position="166"/>
    </location>
</feature>
<keyword evidence="1" id="KW-0479">Metal-binding</keyword>
<accession>A0A1Y1IKB0</accession>
<dbReference type="CDD" id="cd08838">
    <property type="entry name" value="ArfGap_AGFG"/>
    <property type="match status" value="1"/>
</dbReference>
<evidence type="ECO:0000256" key="2">
    <source>
        <dbReference type="SAM" id="MobiDB-lite"/>
    </source>
</evidence>
<feature type="region of interest" description="Disordered" evidence="2">
    <location>
        <begin position="129"/>
        <end position="362"/>
    </location>
</feature>
<feature type="compositionally biased region" description="Basic and acidic residues" evidence="2">
    <location>
        <begin position="199"/>
        <end position="265"/>
    </location>
</feature>
<dbReference type="STRING" id="105231.A0A1Y1IKB0"/>
<dbReference type="PANTHER" id="PTHR46085:SF3">
    <property type="entry name" value="ARF GTPASE ACTIVATING PROTEIN"/>
    <property type="match status" value="1"/>
</dbReference>
<sequence length="689" mass="71823">MALKAKATEQLEAKVKALGKLPENRACINCGSKGSQSVCTTFSTFVCIPCSGVHREFTHRIKSMSMSSWTSDEVRALEEGGNETARQIYFKDWDPSKFPMPDNSNPERLRSFIKAVYVDKRFTGELHVSNIRERRASDPDPREAPSPQHSAGYSPRDRYSPREADRYSGSGREGGNKESPKEKPKKRGIFGRFSGSPRTSDDRTPRTSDERSSRRGSEERSQSAEQSPRVDYRGGRDVRGSFDSEKDRKADVGRGVRPSWRDERPQSPPIPVVPLESVLGPDTPKLRVGPDAYSKDGPTSPIPRRGPAGKGGALEEAGSGRTHKREPSTALIDFNFDDEPAAAAPSTTAADPFGNAAPPSEAATAGWATFGDAPAFEAAGPSGNGFGDTNAGWNAAGPTSQVPAFQAPAGPGAPHGSGDWNTFGAQPPQQQGAWGFAPQPQPGFAPFPAQFGGYPPQQGFAHPGQFDTFPPAQGFPPHQNQGLPAGMYPPAQYSAQPPHQAHAPGPQGGQANGVAAPQGPPSTSGPASTGGGVSKLGALPDDLFSDKGGPPAVANVYQPQQYAAYAAPPPQYAPMPQMPGYAAPPKSRNPFDDPPPSGPGGGPPAQPFNFGPLSSALPNLGPPSFGLAGSQGAPGAKPAYGGGPLGPTGFSQQNFGPQFGYNTAGAGPSSHGGSPSAAASQGGLHGNPF</sequence>
<organism evidence="4 5">
    <name type="scientific">Klebsormidium nitens</name>
    <name type="common">Green alga</name>
    <name type="synonym">Ulothrix nitens</name>
    <dbReference type="NCBI Taxonomy" id="105231"/>
    <lineage>
        <taxon>Eukaryota</taxon>
        <taxon>Viridiplantae</taxon>
        <taxon>Streptophyta</taxon>
        <taxon>Klebsormidiophyceae</taxon>
        <taxon>Klebsormidiales</taxon>
        <taxon>Klebsormidiaceae</taxon>
        <taxon>Klebsormidium</taxon>
    </lineage>
</organism>
<protein>
    <submittedName>
        <fullName evidence="4">GTPase-activating protein</fullName>
    </submittedName>
</protein>
<dbReference type="Proteomes" id="UP000054558">
    <property type="component" value="Unassembled WGS sequence"/>
</dbReference>
<dbReference type="GO" id="GO:0005096">
    <property type="term" value="F:GTPase activator activity"/>
    <property type="evidence" value="ECO:0007669"/>
    <property type="project" value="InterPro"/>
</dbReference>
<dbReference type="OrthoDB" id="6036at2759"/>
<dbReference type="PRINTS" id="PR00405">
    <property type="entry name" value="REVINTRACTNG"/>
</dbReference>
<evidence type="ECO:0000259" key="3">
    <source>
        <dbReference type="PROSITE" id="PS50115"/>
    </source>
</evidence>
<feature type="compositionally biased region" description="Low complexity" evidence="2">
    <location>
        <begin position="341"/>
        <end position="350"/>
    </location>
</feature>
<feature type="compositionally biased region" description="Low complexity" evidence="2">
    <location>
        <begin position="664"/>
        <end position="682"/>
    </location>
</feature>
<feature type="compositionally biased region" description="Pro residues" evidence="2">
    <location>
        <begin position="567"/>
        <end position="577"/>
    </location>
</feature>
<evidence type="ECO:0000256" key="1">
    <source>
        <dbReference type="PROSITE-ProRule" id="PRU00288"/>
    </source>
</evidence>
<feature type="compositionally biased region" description="Low complexity" evidence="2">
    <location>
        <begin position="512"/>
        <end position="527"/>
    </location>
</feature>
<dbReference type="Gene3D" id="1.10.220.150">
    <property type="entry name" value="Arf GTPase activating protein"/>
    <property type="match status" value="1"/>
</dbReference>
<reference evidence="4 5" key="1">
    <citation type="journal article" date="2014" name="Nat. Commun.">
        <title>Klebsormidium flaccidum genome reveals primary factors for plant terrestrial adaptation.</title>
        <authorList>
            <person name="Hori K."/>
            <person name="Maruyama F."/>
            <person name="Fujisawa T."/>
            <person name="Togashi T."/>
            <person name="Yamamoto N."/>
            <person name="Seo M."/>
            <person name="Sato S."/>
            <person name="Yamada T."/>
            <person name="Mori H."/>
            <person name="Tajima N."/>
            <person name="Moriyama T."/>
            <person name="Ikeuchi M."/>
            <person name="Watanabe M."/>
            <person name="Wada H."/>
            <person name="Kobayashi K."/>
            <person name="Saito M."/>
            <person name="Masuda T."/>
            <person name="Sasaki-Sekimoto Y."/>
            <person name="Mashiguchi K."/>
            <person name="Awai K."/>
            <person name="Shimojima M."/>
            <person name="Masuda S."/>
            <person name="Iwai M."/>
            <person name="Nobusawa T."/>
            <person name="Narise T."/>
            <person name="Kondo S."/>
            <person name="Saito H."/>
            <person name="Sato R."/>
            <person name="Murakawa M."/>
            <person name="Ihara Y."/>
            <person name="Oshima-Yamada Y."/>
            <person name="Ohtaka K."/>
            <person name="Satoh M."/>
            <person name="Sonobe K."/>
            <person name="Ishii M."/>
            <person name="Ohtani R."/>
            <person name="Kanamori-Sato M."/>
            <person name="Honoki R."/>
            <person name="Miyazaki D."/>
            <person name="Mochizuki H."/>
            <person name="Umetsu J."/>
            <person name="Higashi K."/>
            <person name="Shibata D."/>
            <person name="Kamiya Y."/>
            <person name="Sato N."/>
            <person name="Nakamura Y."/>
            <person name="Tabata S."/>
            <person name="Ida S."/>
            <person name="Kurokawa K."/>
            <person name="Ohta H."/>
        </authorList>
    </citation>
    <scope>NUCLEOTIDE SEQUENCE [LARGE SCALE GENOMIC DNA]</scope>
    <source>
        <strain evidence="4 5">NIES-2285</strain>
    </source>
</reference>